<keyword evidence="2" id="KW-1185">Reference proteome</keyword>
<evidence type="ECO:0000313" key="1">
    <source>
        <dbReference type="EMBL" id="KAH7969123.1"/>
    </source>
</evidence>
<comment type="caution">
    <text evidence="1">The sequence shown here is derived from an EMBL/GenBank/DDBJ whole genome shotgun (WGS) entry which is preliminary data.</text>
</comment>
<protein>
    <submittedName>
        <fullName evidence="1">Uncharacterized protein</fullName>
    </submittedName>
</protein>
<dbReference type="EMBL" id="JABSTV010001248">
    <property type="protein sequence ID" value="KAH7969123.1"/>
    <property type="molecule type" value="Genomic_DNA"/>
</dbReference>
<name>A0A9D4Q700_RHISA</name>
<dbReference type="Proteomes" id="UP000821837">
    <property type="component" value="Unassembled WGS sequence"/>
</dbReference>
<sequence>MSNLPCNTELTQHSQEQVTSRKSFMLPPLPIDDLKVVFRPRDGLNLSEWPQHFIARAIGMAAQLPDITLHQLTIRIRQDQNVAVVSTPDEEIAARLQKIKVLCLSTSSTKFRHTWQLRMLPAKE</sequence>
<dbReference type="AlphaFoldDB" id="A0A9D4Q700"/>
<accession>A0A9D4Q700</accession>
<gene>
    <name evidence="1" type="ORF">HPB52_014768</name>
</gene>
<reference evidence="1" key="2">
    <citation type="submission" date="2021-09" db="EMBL/GenBank/DDBJ databases">
        <authorList>
            <person name="Jia N."/>
            <person name="Wang J."/>
            <person name="Shi W."/>
            <person name="Du L."/>
            <person name="Sun Y."/>
            <person name="Zhan W."/>
            <person name="Jiang J."/>
            <person name="Wang Q."/>
            <person name="Zhang B."/>
            <person name="Ji P."/>
            <person name="Sakyi L.B."/>
            <person name="Cui X."/>
            <person name="Yuan T."/>
            <person name="Jiang B."/>
            <person name="Yang W."/>
            <person name="Lam T.T.-Y."/>
            <person name="Chang Q."/>
            <person name="Ding S."/>
            <person name="Wang X."/>
            <person name="Zhu J."/>
            <person name="Ruan X."/>
            <person name="Zhao L."/>
            <person name="Wei J."/>
            <person name="Que T."/>
            <person name="Du C."/>
            <person name="Cheng J."/>
            <person name="Dai P."/>
            <person name="Han X."/>
            <person name="Huang E."/>
            <person name="Gao Y."/>
            <person name="Liu J."/>
            <person name="Shao H."/>
            <person name="Ye R."/>
            <person name="Li L."/>
            <person name="Wei W."/>
            <person name="Wang X."/>
            <person name="Wang C."/>
            <person name="Huo Q."/>
            <person name="Li W."/>
            <person name="Guo W."/>
            <person name="Chen H."/>
            <person name="Chen S."/>
            <person name="Zhou L."/>
            <person name="Zhou L."/>
            <person name="Ni X."/>
            <person name="Tian J."/>
            <person name="Zhou Y."/>
            <person name="Sheng Y."/>
            <person name="Liu T."/>
            <person name="Pan Y."/>
            <person name="Xia L."/>
            <person name="Li J."/>
            <person name="Zhao F."/>
            <person name="Cao W."/>
        </authorList>
    </citation>
    <scope>NUCLEOTIDE SEQUENCE</scope>
    <source>
        <strain evidence="1">Rsan-2018</strain>
        <tissue evidence="1">Larvae</tissue>
    </source>
</reference>
<reference evidence="1" key="1">
    <citation type="journal article" date="2020" name="Cell">
        <title>Large-Scale Comparative Analyses of Tick Genomes Elucidate Their Genetic Diversity and Vector Capacities.</title>
        <authorList>
            <consortium name="Tick Genome and Microbiome Consortium (TIGMIC)"/>
            <person name="Jia N."/>
            <person name="Wang J."/>
            <person name="Shi W."/>
            <person name="Du L."/>
            <person name="Sun Y."/>
            <person name="Zhan W."/>
            <person name="Jiang J.F."/>
            <person name="Wang Q."/>
            <person name="Zhang B."/>
            <person name="Ji P."/>
            <person name="Bell-Sakyi L."/>
            <person name="Cui X.M."/>
            <person name="Yuan T.T."/>
            <person name="Jiang B.G."/>
            <person name="Yang W.F."/>
            <person name="Lam T.T."/>
            <person name="Chang Q.C."/>
            <person name="Ding S.J."/>
            <person name="Wang X.J."/>
            <person name="Zhu J.G."/>
            <person name="Ruan X.D."/>
            <person name="Zhao L."/>
            <person name="Wei J.T."/>
            <person name="Ye R.Z."/>
            <person name="Que T.C."/>
            <person name="Du C.H."/>
            <person name="Zhou Y.H."/>
            <person name="Cheng J.X."/>
            <person name="Dai P.F."/>
            <person name="Guo W.B."/>
            <person name="Han X.H."/>
            <person name="Huang E.J."/>
            <person name="Li L.F."/>
            <person name="Wei W."/>
            <person name="Gao Y.C."/>
            <person name="Liu J.Z."/>
            <person name="Shao H.Z."/>
            <person name="Wang X."/>
            <person name="Wang C.C."/>
            <person name="Yang T.C."/>
            <person name="Huo Q.B."/>
            <person name="Li W."/>
            <person name="Chen H.Y."/>
            <person name="Chen S.E."/>
            <person name="Zhou L.G."/>
            <person name="Ni X.B."/>
            <person name="Tian J.H."/>
            <person name="Sheng Y."/>
            <person name="Liu T."/>
            <person name="Pan Y.S."/>
            <person name="Xia L.Y."/>
            <person name="Li J."/>
            <person name="Zhao F."/>
            <person name="Cao W.C."/>
        </authorList>
    </citation>
    <scope>NUCLEOTIDE SEQUENCE</scope>
    <source>
        <strain evidence="1">Rsan-2018</strain>
    </source>
</reference>
<evidence type="ECO:0000313" key="2">
    <source>
        <dbReference type="Proteomes" id="UP000821837"/>
    </source>
</evidence>
<proteinExistence type="predicted"/>
<organism evidence="1 2">
    <name type="scientific">Rhipicephalus sanguineus</name>
    <name type="common">Brown dog tick</name>
    <name type="synonym">Ixodes sanguineus</name>
    <dbReference type="NCBI Taxonomy" id="34632"/>
    <lineage>
        <taxon>Eukaryota</taxon>
        <taxon>Metazoa</taxon>
        <taxon>Ecdysozoa</taxon>
        <taxon>Arthropoda</taxon>
        <taxon>Chelicerata</taxon>
        <taxon>Arachnida</taxon>
        <taxon>Acari</taxon>
        <taxon>Parasitiformes</taxon>
        <taxon>Ixodida</taxon>
        <taxon>Ixodoidea</taxon>
        <taxon>Ixodidae</taxon>
        <taxon>Rhipicephalinae</taxon>
        <taxon>Rhipicephalus</taxon>
        <taxon>Rhipicephalus</taxon>
    </lineage>
</organism>